<protein>
    <submittedName>
        <fullName evidence="1">DUF2971 domain-containing protein</fullName>
    </submittedName>
</protein>
<accession>A0A3M8PW17</accession>
<dbReference type="Proteomes" id="UP000280507">
    <property type="component" value="Unassembled WGS sequence"/>
</dbReference>
<dbReference type="OrthoDB" id="4119964at2"/>
<gene>
    <name evidence="1" type="ORF">EBI00_14880</name>
</gene>
<name>A0A3M8PW17_9GAMM</name>
<dbReference type="AlphaFoldDB" id="A0A3M8PW17"/>
<sequence length="241" mass="28176">MSKVQTFYKYKSLNNFEFLLDLLLKERLYAARHHELNDPMEGVIKIDGTIPKEKEQEWDELIKDFRVVCFSRDKDNPLMWSHYADGARGCLIELQLLDGQEVHKVSYLKKPSLTERHISREKAAEILIYKEKPWKYEGESRCLLDGNEEFLPVSIKSITFGSRADKSKVDMLLHILKLCKPGLKTYRMSEQRLVKGVQFISTGSRIYMADRTGTKDYCPQCSEIKLTQDNFVGLHRDWKGF</sequence>
<proteinExistence type="predicted"/>
<organism evidence="1 2">
    <name type="scientific">Marinomonas hwangdonensis</name>
    <dbReference type="NCBI Taxonomy" id="1053647"/>
    <lineage>
        <taxon>Bacteria</taxon>
        <taxon>Pseudomonadati</taxon>
        <taxon>Pseudomonadota</taxon>
        <taxon>Gammaproteobacteria</taxon>
        <taxon>Oceanospirillales</taxon>
        <taxon>Oceanospirillaceae</taxon>
        <taxon>Marinomonas</taxon>
    </lineage>
</organism>
<reference evidence="1 2" key="1">
    <citation type="journal article" date="2012" name="Int. J. Syst. Evol. Microbiol.">
        <title>Marinomonas hwangdonensis sp. nov., isolated from seawater.</title>
        <authorList>
            <person name="Jung Y.T."/>
            <person name="Oh T.K."/>
            <person name="Yoon J.H."/>
        </authorList>
    </citation>
    <scope>NUCLEOTIDE SEQUENCE [LARGE SCALE GENOMIC DNA]</scope>
    <source>
        <strain evidence="1 2">HDW-15</strain>
    </source>
</reference>
<evidence type="ECO:0000313" key="1">
    <source>
        <dbReference type="EMBL" id="RNF48078.1"/>
    </source>
</evidence>
<keyword evidence="2" id="KW-1185">Reference proteome</keyword>
<dbReference type="RefSeq" id="WP_123096729.1">
    <property type="nucleotide sequence ID" value="NZ_RIZG01000013.1"/>
</dbReference>
<evidence type="ECO:0000313" key="2">
    <source>
        <dbReference type="Proteomes" id="UP000280507"/>
    </source>
</evidence>
<comment type="caution">
    <text evidence="1">The sequence shown here is derived from an EMBL/GenBank/DDBJ whole genome shotgun (WGS) entry which is preliminary data.</text>
</comment>
<dbReference type="EMBL" id="RIZG01000013">
    <property type="protein sequence ID" value="RNF48078.1"/>
    <property type="molecule type" value="Genomic_DNA"/>
</dbReference>